<protein>
    <submittedName>
        <fullName evidence="3">TlpA family protein disulfide reductase</fullName>
    </submittedName>
</protein>
<feature type="domain" description="Thioredoxin" evidence="2">
    <location>
        <begin position="23"/>
        <end position="163"/>
    </location>
</feature>
<dbReference type="Pfam" id="PF08534">
    <property type="entry name" value="Redoxin"/>
    <property type="match status" value="1"/>
</dbReference>
<dbReference type="PANTHER" id="PTHR42852">
    <property type="entry name" value="THIOL:DISULFIDE INTERCHANGE PROTEIN DSBE"/>
    <property type="match status" value="1"/>
</dbReference>
<dbReference type="Proteomes" id="UP000586093">
    <property type="component" value="Unassembled WGS sequence"/>
</dbReference>
<dbReference type="CDD" id="cd02966">
    <property type="entry name" value="TlpA_like_family"/>
    <property type="match status" value="1"/>
</dbReference>
<name>A0A839HQY7_9BURK</name>
<proteinExistence type="predicted"/>
<comment type="caution">
    <text evidence="3">The sequence shown here is derived from an EMBL/GenBank/DDBJ whole genome shotgun (WGS) entry which is preliminary data.</text>
</comment>
<dbReference type="AlphaFoldDB" id="A0A839HQY7"/>
<dbReference type="EMBL" id="JACIVI010000002">
    <property type="protein sequence ID" value="MBB1162008.1"/>
    <property type="molecule type" value="Genomic_DNA"/>
</dbReference>
<dbReference type="PROSITE" id="PS51352">
    <property type="entry name" value="THIOREDOXIN_2"/>
    <property type="match status" value="1"/>
</dbReference>
<dbReference type="SUPFAM" id="SSF52833">
    <property type="entry name" value="Thioredoxin-like"/>
    <property type="match status" value="1"/>
</dbReference>
<dbReference type="InterPro" id="IPR036249">
    <property type="entry name" value="Thioredoxin-like_sf"/>
</dbReference>
<evidence type="ECO:0000313" key="3">
    <source>
        <dbReference type="EMBL" id="MBB1162008.1"/>
    </source>
</evidence>
<organism evidence="3 4">
    <name type="scientific">Aquariibacter albus</name>
    <dbReference type="NCBI Taxonomy" id="2759899"/>
    <lineage>
        <taxon>Bacteria</taxon>
        <taxon>Pseudomonadati</taxon>
        <taxon>Pseudomonadota</taxon>
        <taxon>Betaproteobacteria</taxon>
        <taxon>Burkholderiales</taxon>
        <taxon>Sphaerotilaceae</taxon>
        <taxon>Aquariibacter</taxon>
    </lineage>
</organism>
<feature type="chain" id="PRO_5032447230" evidence="1">
    <location>
        <begin position="24"/>
        <end position="164"/>
    </location>
</feature>
<reference evidence="3 4" key="1">
    <citation type="submission" date="2020-08" db="EMBL/GenBank/DDBJ databases">
        <title>Aquariorum lacteus gen. nov., sp. nov., a new member of the family Comamonadaceae, isolated from freshwater aquarium.</title>
        <authorList>
            <person name="Chun S.-J."/>
        </authorList>
    </citation>
    <scope>NUCLEOTIDE SEQUENCE [LARGE SCALE GENOMIC DNA]</scope>
    <source>
        <strain evidence="3 4">SJAQ100</strain>
    </source>
</reference>
<evidence type="ECO:0000313" key="4">
    <source>
        <dbReference type="Proteomes" id="UP000586093"/>
    </source>
</evidence>
<dbReference type="InterPro" id="IPR013740">
    <property type="entry name" value="Redoxin"/>
</dbReference>
<dbReference type="Gene3D" id="3.40.30.10">
    <property type="entry name" value="Glutaredoxin"/>
    <property type="match status" value="1"/>
</dbReference>
<dbReference type="PANTHER" id="PTHR42852:SF18">
    <property type="entry name" value="CHROMOSOME UNDETERMINED SCAFFOLD_47, WHOLE GENOME SHOTGUN SEQUENCE"/>
    <property type="match status" value="1"/>
</dbReference>
<dbReference type="RefSeq" id="WP_182663493.1">
    <property type="nucleotide sequence ID" value="NZ_JACIVI010000002.1"/>
</dbReference>
<dbReference type="GO" id="GO:0016491">
    <property type="term" value="F:oxidoreductase activity"/>
    <property type="evidence" value="ECO:0007669"/>
    <property type="project" value="InterPro"/>
</dbReference>
<sequence>MSLRPRFAAVLLALGLAATVLPACSPQLAPEVGYTLIDGRQEQLSALRGKVVLVNFWATSCASCVKEMPDLAATYGKYAARGYDTVAVAMAYDPPAYVLNFAKSRALPFKVALDHDGELARRFGDIQLTPTSVLIDKQGRIVKRYVGPPNFDELNALVEKLLTA</sequence>
<evidence type="ECO:0000256" key="1">
    <source>
        <dbReference type="SAM" id="SignalP"/>
    </source>
</evidence>
<gene>
    <name evidence="3" type="ORF">H4F90_08450</name>
</gene>
<dbReference type="InterPro" id="IPR050553">
    <property type="entry name" value="Thioredoxin_ResA/DsbE_sf"/>
</dbReference>
<feature type="signal peptide" evidence="1">
    <location>
        <begin position="1"/>
        <end position="23"/>
    </location>
</feature>
<dbReference type="InterPro" id="IPR013766">
    <property type="entry name" value="Thioredoxin_domain"/>
</dbReference>
<keyword evidence="4" id="KW-1185">Reference proteome</keyword>
<evidence type="ECO:0000259" key="2">
    <source>
        <dbReference type="PROSITE" id="PS51352"/>
    </source>
</evidence>
<accession>A0A839HQY7</accession>
<keyword evidence="1" id="KW-0732">Signal</keyword>